<sequence>MRGQALTKAEEGRETTLVGVGEIYFEQVSRPEPGLHSRVLEHHPPEARTLIQHACSSIDFIFCFILNLHIAICRCRMIEPGMRPTAMFCVARRLGSERGTRRSRPPSSRLIIGYMMTVEYLASSTLIGFSLAPSINSLTIVFG</sequence>
<organism evidence="2 3">
    <name type="scientific">Aspergillus sergii</name>
    <dbReference type="NCBI Taxonomy" id="1034303"/>
    <lineage>
        <taxon>Eukaryota</taxon>
        <taxon>Fungi</taxon>
        <taxon>Dikarya</taxon>
        <taxon>Ascomycota</taxon>
        <taxon>Pezizomycotina</taxon>
        <taxon>Eurotiomycetes</taxon>
        <taxon>Eurotiomycetidae</taxon>
        <taxon>Eurotiales</taxon>
        <taxon>Aspergillaceae</taxon>
        <taxon>Aspergillus</taxon>
        <taxon>Aspergillus subgen. Circumdati</taxon>
    </lineage>
</organism>
<protein>
    <submittedName>
        <fullName evidence="2">Uncharacterized protein</fullName>
    </submittedName>
</protein>
<keyword evidence="1" id="KW-1133">Transmembrane helix</keyword>
<evidence type="ECO:0000313" key="2">
    <source>
        <dbReference type="EMBL" id="KAE8320550.1"/>
    </source>
</evidence>
<dbReference type="AlphaFoldDB" id="A0A5N6WLY6"/>
<accession>A0A5N6WLY6</accession>
<name>A0A5N6WLY6_9EURO</name>
<keyword evidence="1" id="KW-0812">Transmembrane</keyword>
<evidence type="ECO:0000313" key="3">
    <source>
        <dbReference type="Proteomes" id="UP000325945"/>
    </source>
</evidence>
<proteinExistence type="predicted"/>
<evidence type="ECO:0000256" key="1">
    <source>
        <dbReference type="SAM" id="Phobius"/>
    </source>
</evidence>
<dbReference type="EMBL" id="ML741915">
    <property type="protein sequence ID" value="KAE8320550.1"/>
    <property type="molecule type" value="Genomic_DNA"/>
</dbReference>
<keyword evidence="1" id="KW-0472">Membrane</keyword>
<feature type="transmembrane region" description="Helical" evidence="1">
    <location>
        <begin position="111"/>
        <end position="132"/>
    </location>
</feature>
<gene>
    <name evidence="2" type="ORF">BDV39DRAFT_38737</name>
</gene>
<keyword evidence="3" id="KW-1185">Reference proteome</keyword>
<dbReference type="Proteomes" id="UP000325945">
    <property type="component" value="Unassembled WGS sequence"/>
</dbReference>
<reference evidence="3" key="1">
    <citation type="submission" date="2019-04" db="EMBL/GenBank/DDBJ databases">
        <title>Friends and foes A comparative genomics studyof 23 Aspergillus species from section Flavi.</title>
        <authorList>
            <consortium name="DOE Joint Genome Institute"/>
            <person name="Kjaerbolling I."/>
            <person name="Vesth T."/>
            <person name="Frisvad J.C."/>
            <person name="Nybo J.L."/>
            <person name="Theobald S."/>
            <person name="Kildgaard S."/>
            <person name="Isbrandt T."/>
            <person name="Kuo A."/>
            <person name="Sato A."/>
            <person name="Lyhne E.K."/>
            <person name="Kogle M.E."/>
            <person name="Wiebenga A."/>
            <person name="Kun R.S."/>
            <person name="Lubbers R.J."/>
            <person name="Makela M.R."/>
            <person name="Barry K."/>
            <person name="Chovatia M."/>
            <person name="Clum A."/>
            <person name="Daum C."/>
            <person name="Haridas S."/>
            <person name="He G."/>
            <person name="LaButti K."/>
            <person name="Lipzen A."/>
            <person name="Mondo S."/>
            <person name="Riley R."/>
            <person name="Salamov A."/>
            <person name="Simmons B.A."/>
            <person name="Magnuson J.K."/>
            <person name="Henrissat B."/>
            <person name="Mortensen U.H."/>
            <person name="Larsen T.O."/>
            <person name="Devries R.P."/>
            <person name="Grigoriev I.V."/>
            <person name="Machida M."/>
            <person name="Baker S.E."/>
            <person name="Andersen M.R."/>
        </authorList>
    </citation>
    <scope>NUCLEOTIDE SEQUENCE [LARGE SCALE GENOMIC DNA]</scope>
    <source>
        <strain evidence="3">CBS 130017</strain>
    </source>
</reference>